<gene>
    <name evidence="3" type="ORF">GBAR_LOCUS12871</name>
</gene>
<sequence length="1012" mass="113316">RAPSSKAWESFSSALKNHLEGPETVERSGVSEPSTIPETTVTTESATNTTAGDDTTESAAITSAGGGGDDEVKSKPSAQLSPVPGSVRDKINSFRQRFNAIRDSTIHCLERSYQSSVASIVFIVASIIGIRVAQSEVESSFEKYEKNVSKLFNFLDYYWNYYSYDILDKLIEKLAAEERCFEPVKKEMDTYGEDMKKFREETSMEQMLLEKELLAIEAVPPDAVEVFIEKDSVKTKTLEDLQEFRKAFSGFYMVNECAVLLKEIGDEVIVAWYIIPTDQQEDFLFEYVGDSERNIPKEVLLFCASEILEFVDFKVLQQELEKHGVPKSVYQMPAEEGSRPSFETTYEMLQRIGGVEGGTGAFYRSLRDTQDSVHDHKFVADKLENRAQGMLHQVITLPEGCGPLNIFHLRLGDISEQRSGPADSGGQGSGSSEANVPSYILPPSTFVAMGEEMLAKIPVSKPQIPEPITREKIYVLSSLARRPSSSEPGVKFVQCSLHSELSHVYTGIETEICWKDAGIGLFLPKVELEKEINFTVKVVNDDYELPLEYRNMPLVSAMCQITASDKLPQPVRVRMQHCTAVENENVMGFMVAHGEPPYRFSPLPGGVFPQGECYGEIELGKFSILSIIRRIFGPIECAVHVCYCADSSADFVVTKNLPLHVAAVKKEYEDAKLDQYIATCSSSSTGIAFEAPKMSTNGWSVEPQSKPFKISRRVIVNYEPGQVIPHIKLDIIWTGQGPQRKEKINISVDGAEGLESFKLTCEPLFPCSPQQLGSFTAQQQDRTSETQLADRPFPSKIEPRPSALDTPTLPLLQRFPTRSGHFINVIERISVKGHCLCIHLLNDKWGMVANNLELKHRCDPNRVTEAVLVRWLEKEPHTWVDLVTALREIELGALATEIEDNLCRSQDRPTLPLLKRFPTQSGHTTNIVEGIRAKCRDLCTRLLRDDWGAVIKSMELEHRNNPCQIAETVFQRWLAEEPNASWAELVSALRSIGLGKLPRKIEKNLLPPSVEH</sequence>
<evidence type="ECO:0000313" key="4">
    <source>
        <dbReference type="Proteomes" id="UP001174909"/>
    </source>
</evidence>
<dbReference type="Proteomes" id="UP001174909">
    <property type="component" value="Unassembled WGS sequence"/>
</dbReference>
<dbReference type="InterPro" id="IPR000488">
    <property type="entry name" value="Death_dom"/>
</dbReference>
<feature type="compositionally biased region" description="Low complexity" evidence="1">
    <location>
        <begin position="31"/>
        <end position="50"/>
    </location>
</feature>
<dbReference type="PROSITE" id="PS50017">
    <property type="entry name" value="DEATH_DOMAIN"/>
    <property type="match status" value="1"/>
</dbReference>
<reference evidence="3" key="1">
    <citation type="submission" date="2023-03" db="EMBL/GenBank/DDBJ databases">
        <authorList>
            <person name="Steffen K."/>
            <person name="Cardenas P."/>
        </authorList>
    </citation>
    <scope>NUCLEOTIDE SEQUENCE</scope>
</reference>
<keyword evidence="4" id="KW-1185">Reference proteome</keyword>
<name>A0AA35S3A2_GEOBA</name>
<dbReference type="CDD" id="cd01670">
    <property type="entry name" value="Death"/>
    <property type="match status" value="2"/>
</dbReference>
<comment type="caution">
    <text evidence="3">The sequence shown here is derived from an EMBL/GenBank/DDBJ whole genome shotgun (WGS) entry which is preliminary data.</text>
</comment>
<organism evidence="3 4">
    <name type="scientific">Geodia barretti</name>
    <name type="common">Barrett's horny sponge</name>
    <dbReference type="NCBI Taxonomy" id="519541"/>
    <lineage>
        <taxon>Eukaryota</taxon>
        <taxon>Metazoa</taxon>
        <taxon>Porifera</taxon>
        <taxon>Demospongiae</taxon>
        <taxon>Heteroscleromorpha</taxon>
        <taxon>Tetractinellida</taxon>
        <taxon>Astrophorina</taxon>
        <taxon>Geodiidae</taxon>
        <taxon>Geodia</taxon>
    </lineage>
</organism>
<feature type="compositionally biased region" description="Basic and acidic residues" evidence="1">
    <location>
        <begin position="17"/>
        <end position="26"/>
    </location>
</feature>
<feature type="compositionally biased region" description="Polar residues" evidence="1">
    <location>
        <begin position="776"/>
        <end position="787"/>
    </location>
</feature>
<evidence type="ECO:0000313" key="3">
    <source>
        <dbReference type="EMBL" id="CAI8021813.1"/>
    </source>
</evidence>
<dbReference type="GO" id="GO:0007165">
    <property type="term" value="P:signal transduction"/>
    <property type="evidence" value="ECO:0007669"/>
    <property type="project" value="InterPro"/>
</dbReference>
<feature type="region of interest" description="Disordered" evidence="1">
    <location>
        <begin position="417"/>
        <end position="436"/>
    </location>
</feature>
<protein>
    <recommendedName>
        <fullName evidence="2">Death domain-containing protein</fullName>
    </recommendedName>
</protein>
<feature type="region of interest" description="Disordered" evidence="1">
    <location>
        <begin position="776"/>
        <end position="805"/>
    </location>
</feature>
<evidence type="ECO:0000259" key="2">
    <source>
        <dbReference type="PROSITE" id="PS50017"/>
    </source>
</evidence>
<proteinExistence type="predicted"/>
<evidence type="ECO:0000256" key="1">
    <source>
        <dbReference type="SAM" id="MobiDB-lite"/>
    </source>
</evidence>
<accession>A0AA35S3A2</accession>
<feature type="domain" description="Death" evidence="2">
    <location>
        <begin position="951"/>
        <end position="1005"/>
    </location>
</feature>
<dbReference type="AlphaFoldDB" id="A0AA35S3A2"/>
<feature type="compositionally biased region" description="Polar residues" evidence="1">
    <location>
        <begin position="51"/>
        <end position="61"/>
    </location>
</feature>
<feature type="region of interest" description="Disordered" evidence="1">
    <location>
        <begin position="1"/>
        <end position="85"/>
    </location>
</feature>
<feature type="non-terminal residue" evidence="3">
    <location>
        <position position="1012"/>
    </location>
</feature>
<dbReference type="EMBL" id="CASHTH010001915">
    <property type="protein sequence ID" value="CAI8021813.1"/>
    <property type="molecule type" value="Genomic_DNA"/>
</dbReference>